<dbReference type="Proteomes" id="UP000008177">
    <property type="component" value="Unplaced contigs"/>
</dbReference>
<reference evidence="2" key="1">
    <citation type="journal article" date="2011" name="PLoS Genet.">
        <title>Genomic analysis of the necrotrophic fungal pathogens Sclerotinia sclerotiorum and Botrytis cinerea.</title>
        <authorList>
            <person name="Amselem J."/>
            <person name="Cuomo C.A."/>
            <person name="van Kan J.A."/>
            <person name="Viaud M."/>
            <person name="Benito E.P."/>
            <person name="Couloux A."/>
            <person name="Coutinho P.M."/>
            <person name="de Vries R.P."/>
            <person name="Dyer P.S."/>
            <person name="Fillinger S."/>
            <person name="Fournier E."/>
            <person name="Gout L."/>
            <person name="Hahn M."/>
            <person name="Kohn L."/>
            <person name="Lapalu N."/>
            <person name="Plummer K.M."/>
            <person name="Pradier J.M."/>
            <person name="Quevillon E."/>
            <person name="Sharon A."/>
            <person name="Simon A."/>
            <person name="ten Have A."/>
            <person name="Tudzynski B."/>
            <person name="Tudzynski P."/>
            <person name="Wincker P."/>
            <person name="Andrew M."/>
            <person name="Anthouard V."/>
            <person name="Beever R.E."/>
            <person name="Beffa R."/>
            <person name="Benoit I."/>
            <person name="Bouzid O."/>
            <person name="Brault B."/>
            <person name="Chen Z."/>
            <person name="Choquer M."/>
            <person name="Collemare J."/>
            <person name="Cotton P."/>
            <person name="Danchin E.G."/>
            <person name="Da Silva C."/>
            <person name="Gautier A."/>
            <person name="Giraud C."/>
            <person name="Giraud T."/>
            <person name="Gonzalez C."/>
            <person name="Grossetete S."/>
            <person name="Guldener U."/>
            <person name="Henrissat B."/>
            <person name="Howlett B.J."/>
            <person name="Kodira C."/>
            <person name="Kretschmer M."/>
            <person name="Lappartient A."/>
            <person name="Leroch M."/>
            <person name="Levis C."/>
            <person name="Mauceli E."/>
            <person name="Neuveglise C."/>
            <person name="Oeser B."/>
            <person name="Pearson M."/>
            <person name="Poulain J."/>
            <person name="Poussereau N."/>
            <person name="Quesneville H."/>
            <person name="Rascle C."/>
            <person name="Schumacher J."/>
            <person name="Segurens B."/>
            <person name="Sexton A."/>
            <person name="Silva E."/>
            <person name="Sirven C."/>
            <person name="Soanes D.M."/>
            <person name="Talbot N.J."/>
            <person name="Templeton M."/>
            <person name="Yandava C."/>
            <person name="Yarden O."/>
            <person name="Zeng Q."/>
            <person name="Rollins J.A."/>
            <person name="Lebrun M.H."/>
            <person name="Dickman M."/>
        </authorList>
    </citation>
    <scope>NUCLEOTIDE SEQUENCE [LARGE SCALE GENOMIC DNA]</scope>
    <source>
        <strain evidence="2">T4</strain>
    </source>
</reference>
<sequence length="113" mass="12483">MSWSKAVVKVPLINLLLQSPSLPNFTSVYTPYLPTQAPESAQRHRNSILPLVPPQSKWIPWLAQVDGAPFPLSATLRRSLPCRFVTSNSIGNWHLGLGQRLSSFPPGKHLAFG</sequence>
<protein>
    <submittedName>
        <fullName evidence="1">Uncharacterized protein</fullName>
    </submittedName>
</protein>
<dbReference type="HOGENOM" id="CLU_2133121_0_0_1"/>
<dbReference type="EMBL" id="FQ790246">
    <property type="protein sequence ID" value="CCD42554.1"/>
    <property type="molecule type" value="Genomic_DNA"/>
</dbReference>
<accession>G2XNU8</accession>
<organism evidence="1 2">
    <name type="scientific">Botryotinia fuckeliana (strain T4)</name>
    <name type="common">Noble rot fungus</name>
    <name type="synonym">Botrytis cinerea</name>
    <dbReference type="NCBI Taxonomy" id="999810"/>
    <lineage>
        <taxon>Eukaryota</taxon>
        <taxon>Fungi</taxon>
        <taxon>Dikarya</taxon>
        <taxon>Ascomycota</taxon>
        <taxon>Pezizomycotina</taxon>
        <taxon>Leotiomycetes</taxon>
        <taxon>Helotiales</taxon>
        <taxon>Sclerotiniaceae</taxon>
        <taxon>Botrytis</taxon>
    </lineage>
</organism>
<evidence type="ECO:0000313" key="1">
    <source>
        <dbReference type="EMBL" id="CCD42554.1"/>
    </source>
</evidence>
<proteinExistence type="predicted"/>
<evidence type="ECO:0000313" key="2">
    <source>
        <dbReference type="Proteomes" id="UP000008177"/>
    </source>
</evidence>
<name>G2XNU8_BOTF4</name>
<gene>
    <name evidence="1" type="ORF">BofuT4_P076370.1</name>
</gene>
<dbReference type="InParanoid" id="G2XNU8"/>
<dbReference type="AlphaFoldDB" id="G2XNU8"/>